<protein>
    <submittedName>
        <fullName evidence="1">Prophage CP4-57 regulatory protein (AlpA)</fullName>
    </submittedName>
</protein>
<evidence type="ECO:0000313" key="2">
    <source>
        <dbReference type="Proteomes" id="UP000242432"/>
    </source>
</evidence>
<accession>A0A1T4VMH8</accession>
<keyword evidence="2" id="KW-1185">Reference proteome</keyword>
<dbReference type="Proteomes" id="UP000242432">
    <property type="component" value="Unassembled WGS sequence"/>
</dbReference>
<proteinExistence type="predicted"/>
<dbReference type="AlphaFoldDB" id="A0A1T4VMH8"/>
<gene>
    <name evidence="1" type="ORF">SAMN02745213_01772</name>
</gene>
<dbReference type="EMBL" id="FUXX01000034">
    <property type="protein sequence ID" value="SKA66192.1"/>
    <property type="molecule type" value="Genomic_DNA"/>
</dbReference>
<sequence>MPKKEELTPVLIVNEKIFVNSTEIMKLFEITRPTLEKWKKTTSFPKAICLARRPVWMTEEILDWAKSHRIENPLSKEMQ</sequence>
<dbReference type="RefSeq" id="WP_078929151.1">
    <property type="nucleotide sequence ID" value="NZ_FUXX01000034.1"/>
</dbReference>
<evidence type="ECO:0000313" key="1">
    <source>
        <dbReference type="EMBL" id="SKA66192.1"/>
    </source>
</evidence>
<reference evidence="2" key="1">
    <citation type="submission" date="2017-02" db="EMBL/GenBank/DDBJ databases">
        <authorList>
            <person name="Varghese N."/>
            <person name="Submissions S."/>
        </authorList>
    </citation>
    <scope>NUCLEOTIDE SEQUENCE [LARGE SCALE GENOMIC DNA]</scope>
    <source>
        <strain evidence="2">DSM 3072</strain>
    </source>
</reference>
<organism evidence="1 2">
    <name type="scientific">Succinivibrio dextrinosolvens DSM 3072</name>
    <dbReference type="NCBI Taxonomy" id="1123324"/>
    <lineage>
        <taxon>Bacteria</taxon>
        <taxon>Pseudomonadati</taxon>
        <taxon>Pseudomonadota</taxon>
        <taxon>Gammaproteobacteria</taxon>
        <taxon>Aeromonadales</taxon>
        <taxon>Succinivibrionaceae</taxon>
        <taxon>Succinivibrio</taxon>
    </lineage>
</organism>
<name>A0A1T4VMH8_9GAMM</name>